<dbReference type="InterPro" id="IPR013885">
    <property type="entry name" value="DUF1764_euk"/>
</dbReference>
<dbReference type="AlphaFoldDB" id="A0AAV5IY25"/>
<dbReference type="PANTHER" id="PTHR34066">
    <property type="entry name" value="GROWTH FACTOR 2"/>
    <property type="match status" value="1"/>
</dbReference>
<feature type="compositionally biased region" description="Basic and acidic residues" evidence="1">
    <location>
        <begin position="50"/>
        <end position="65"/>
    </location>
</feature>
<dbReference type="Proteomes" id="UP001054252">
    <property type="component" value="Unassembled WGS sequence"/>
</dbReference>
<feature type="region of interest" description="Disordered" evidence="1">
    <location>
        <begin position="1"/>
        <end position="98"/>
    </location>
</feature>
<evidence type="ECO:0000256" key="1">
    <source>
        <dbReference type="SAM" id="MobiDB-lite"/>
    </source>
</evidence>
<accession>A0AAV5IY25</accession>
<keyword evidence="3" id="KW-1185">Reference proteome</keyword>
<organism evidence="2 3">
    <name type="scientific">Rubroshorea leprosula</name>
    <dbReference type="NCBI Taxonomy" id="152421"/>
    <lineage>
        <taxon>Eukaryota</taxon>
        <taxon>Viridiplantae</taxon>
        <taxon>Streptophyta</taxon>
        <taxon>Embryophyta</taxon>
        <taxon>Tracheophyta</taxon>
        <taxon>Spermatophyta</taxon>
        <taxon>Magnoliopsida</taxon>
        <taxon>eudicotyledons</taxon>
        <taxon>Gunneridae</taxon>
        <taxon>Pentapetalae</taxon>
        <taxon>rosids</taxon>
        <taxon>malvids</taxon>
        <taxon>Malvales</taxon>
        <taxon>Dipterocarpaceae</taxon>
        <taxon>Rubroshorea</taxon>
    </lineage>
</organism>
<dbReference type="PANTHER" id="PTHR34066:SF1">
    <property type="entry name" value="DUF1764 FAMILY PROTEIN"/>
    <property type="match status" value="1"/>
</dbReference>
<comment type="caution">
    <text evidence="2">The sequence shown here is derived from an EMBL/GenBank/DDBJ whole genome shotgun (WGS) entry which is preliminary data.</text>
</comment>
<gene>
    <name evidence="2" type="ORF">SLEP1_g15825</name>
</gene>
<dbReference type="EMBL" id="BPVZ01000020">
    <property type="protein sequence ID" value="GKV03541.1"/>
    <property type="molecule type" value="Genomic_DNA"/>
</dbReference>
<dbReference type="Pfam" id="PF08576">
    <property type="entry name" value="DUF1764"/>
    <property type="match status" value="1"/>
</dbReference>
<sequence>MGKKKCTKLLGNKEEKEDAAVEQKQSASSTPKKAGNEIDEIFSGKKRKRPEQVKTEKSKGDEGLKPKSKKKNKDKSKGGSNEGGTIDPARPRKKTEDGLVIYTEEELGMNKSNAGGTPLCPFDCDCCF</sequence>
<evidence type="ECO:0000313" key="3">
    <source>
        <dbReference type="Proteomes" id="UP001054252"/>
    </source>
</evidence>
<evidence type="ECO:0008006" key="4">
    <source>
        <dbReference type="Google" id="ProtNLM"/>
    </source>
</evidence>
<reference evidence="2 3" key="1">
    <citation type="journal article" date="2021" name="Commun. Biol.">
        <title>The genome of Shorea leprosula (Dipterocarpaceae) highlights the ecological relevance of drought in aseasonal tropical rainforests.</title>
        <authorList>
            <person name="Ng K.K.S."/>
            <person name="Kobayashi M.J."/>
            <person name="Fawcett J.A."/>
            <person name="Hatakeyama M."/>
            <person name="Paape T."/>
            <person name="Ng C.H."/>
            <person name="Ang C.C."/>
            <person name="Tnah L.H."/>
            <person name="Lee C.T."/>
            <person name="Nishiyama T."/>
            <person name="Sese J."/>
            <person name="O'Brien M.J."/>
            <person name="Copetti D."/>
            <person name="Mohd Noor M.I."/>
            <person name="Ong R.C."/>
            <person name="Putra M."/>
            <person name="Sireger I.Z."/>
            <person name="Indrioko S."/>
            <person name="Kosugi Y."/>
            <person name="Izuno A."/>
            <person name="Isagi Y."/>
            <person name="Lee S.L."/>
            <person name="Shimizu K.K."/>
        </authorList>
    </citation>
    <scope>NUCLEOTIDE SEQUENCE [LARGE SCALE GENOMIC DNA]</scope>
    <source>
        <strain evidence="2">214</strain>
    </source>
</reference>
<protein>
    <recommendedName>
        <fullName evidence="4">DUF1764 domain-containing protein</fullName>
    </recommendedName>
</protein>
<proteinExistence type="predicted"/>
<feature type="compositionally biased region" description="Basic and acidic residues" evidence="1">
    <location>
        <begin position="11"/>
        <end position="21"/>
    </location>
</feature>
<evidence type="ECO:0000313" key="2">
    <source>
        <dbReference type="EMBL" id="GKV03541.1"/>
    </source>
</evidence>
<name>A0AAV5IY25_9ROSI</name>